<dbReference type="Proteomes" id="UP000264217">
    <property type="component" value="Unassembled WGS sequence"/>
</dbReference>
<feature type="chain" id="PRO_5016995034" description="Thioredoxin domain-containing protein" evidence="1">
    <location>
        <begin position="24"/>
        <end position="508"/>
    </location>
</feature>
<dbReference type="SUPFAM" id="SSF52833">
    <property type="entry name" value="Thioredoxin-like"/>
    <property type="match status" value="1"/>
</dbReference>
<accession>A0A372NS13</accession>
<dbReference type="RefSeq" id="WP_117391759.1">
    <property type="nucleotide sequence ID" value="NZ_QWDC01000002.1"/>
</dbReference>
<keyword evidence="1" id="KW-0732">Signal</keyword>
<dbReference type="PANTHER" id="PTHR42852">
    <property type="entry name" value="THIOL:DISULFIDE INTERCHANGE PROTEIN DSBE"/>
    <property type="match status" value="1"/>
</dbReference>
<protein>
    <recommendedName>
        <fullName evidence="2">Thioredoxin domain-containing protein</fullName>
    </recommendedName>
</protein>
<evidence type="ECO:0000313" key="4">
    <source>
        <dbReference type="Proteomes" id="UP000264217"/>
    </source>
</evidence>
<dbReference type="InterPro" id="IPR011990">
    <property type="entry name" value="TPR-like_helical_dom_sf"/>
</dbReference>
<dbReference type="EMBL" id="QWDC01000002">
    <property type="protein sequence ID" value="RFZ92048.1"/>
    <property type="molecule type" value="Genomic_DNA"/>
</dbReference>
<reference evidence="3 4" key="1">
    <citation type="submission" date="2018-08" db="EMBL/GenBank/DDBJ databases">
        <title>Mucilaginibacter sp. MYSH2.</title>
        <authorList>
            <person name="Seo T."/>
        </authorList>
    </citation>
    <scope>NUCLEOTIDE SEQUENCE [LARGE SCALE GENOMIC DNA]</scope>
    <source>
        <strain evidence="3 4">MYSH2</strain>
    </source>
</reference>
<evidence type="ECO:0000259" key="2">
    <source>
        <dbReference type="PROSITE" id="PS51352"/>
    </source>
</evidence>
<dbReference type="Pfam" id="PF00578">
    <property type="entry name" value="AhpC-TSA"/>
    <property type="match status" value="1"/>
</dbReference>
<dbReference type="PANTHER" id="PTHR42852:SF17">
    <property type="entry name" value="THIOREDOXIN-LIKE PROTEIN HI_1115"/>
    <property type="match status" value="1"/>
</dbReference>
<keyword evidence="4" id="KW-1185">Reference proteome</keyword>
<comment type="caution">
    <text evidence="3">The sequence shown here is derived from an EMBL/GenBank/DDBJ whole genome shotgun (WGS) entry which is preliminary data.</text>
</comment>
<dbReference type="GO" id="GO:0006950">
    <property type="term" value="P:response to stress"/>
    <property type="evidence" value="ECO:0007669"/>
    <property type="project" value="UniProtKB-ARBA"/>
</dbReference>
<dbReference type="GO" id="GO:0016491">
    <property type="term" value="F:oxidoreductase activity"/>
    <property type="evidence" value="ECO:0007669"/>
    <property type="project" value="InterPro"/>
</dbReference>
<dbReference type="OrthoDB" id="730498at2"/>
<dbReference type="CDD" id="cd02966">
    <property type="entry name" value="TlpA_like_family"/>
    <property type="match status" value="1"/>
</dbReference>
<dbReference type="InterPro" id="IPR013766">
    <property type="entry name" value="Thioredoxin_domain"/>
</dbReference>
<feature type="signal peptide" evidence="1">
    <location>
        <begin position="1"/>
        <end position="23"/>
    </location>
</feature>
<proteinExistence type="predicted"/>
<evidence type="ECO:0000256" key="1">
    <source>
        <dbReference type="SAM" id="SignalP"/>
    </source>
</evidence>
<dbReference type="Gene3D" id="1.25.40.10">
    <property type="entry name" value="Tetratricopeptide repeat domain"/>
    <property type="match status" value="1"/>
</dbReference>
<dbReference type="InterPro" id="IPR000866">
    <property type="entry name" value="AhpC/TSA"/>
</dbReference>
<sequence length="508" mass="57287">MKTSRYSIAFILCFLLISCFANAQNVKAPSVKELAKRVEASPANLSVHEEYIKAAADKASQLKPQYDAWQKKYPDKAAISYAIGKALLNDNDSTGKGYLLKAVTIDTNFAPAWQALYMAELSVDNTKAAQRYAEKAKSIDRKNVQYAFDYAWAYRNDDQIKFDSLLVDLAARFPDTEKAALALCFASQSAYNKAERKAYCDALLKMDKKEQLPWVNYAFVEYYQDLLTTDAEKAFEVALQMSLKIKTNRDLWKKRRQLARSFLETRRSLKENRPHDAVALIDKETIGNSISTTIAFNAEPVLAMLKAEVYDAAGLTQRAIDTLTAMYTVSPSKAIYDKMLNLGQKAGLDSNAIYNSVKRVLEAKAWAPTDFSLENYADHKKVSLSDFKGKVVLLTFWFPTCSPCKAEFPHFESVLKNYDRSKVAYLGINLNNSNPELVMPLMANAGYSFIPLMDAKNQSKGNLPFINSAPTNYLFDGRGRVVFSNFRVDDTNHDMLESMLEILLKMNK</sequence>
<name>A0A372NS13_9SPHI</name>
<evidence type="ECO:0000313" key="3">
    <source>
        <dbReference type="EMBL" id="RFZ92048.1"/>
    </source>
</evidence>
<dbReference type="SUPFAM" id="SSF48452">
    <property type="entry name" value="TPR-like"/>
    <property type="match status" value="1"/>
</dbReference>
<gene>
    <name evidence="3" type="ORF">D0C36_11415</name>
</gene>
<feature type="domain" description="Thioredoxin" evidence="2">
    <location>
        <begin position="362"/>
        <end position="505"/>
    </location>
</feature>
<dbReference type="PROSITE" id="PS51352">
    <property type="entry name" value="THIOREDOXIN_2"/>
    <property type="match status" value="1"/>
</dbReference>
<dbReference type="AlphaFoldDB" id="A0A372NS13"/>
<dbReference type="Gene3D" id="3.40.30.10">
    <property type="entry name" value="Glutaredoxin"/>
    <property type="match status" value="1"/>
</dbReference>
<organism evidence="3 4">
    <name type="scientific">Mucilaginibacter conchicola</name>
    <dbReference type="NCBI Taxonomy" id="2303333"/>
    <lineage>
        <taxon>Bacteria</taxon>
        <taxon>Pseudomonadati</taxon>
        <taxon>Bacteroidota</taxon>
        <taxon>Sphingobacteriia</taxon>
        <taxon>Sphingobacteriales</taxon>
        <taxon>Sphingobacteriaceae</taxon>
        <taxon>Mucilaginibacter</taxon>
    </lineage>
</organism>
<dbReference type="PROSITE" id="PS51257">
    <property type="entry name" value="PROKAR_LIPOPROTEIN"/>
    <property type="match status" value="1"/>
</dbReference>
<dbReference type="GO" id="GO:0016209">
    <property type="term" value="F:antioxidant activity"/>
    <property type="evidence" value="ECO:0007669"/>
    <property type="project" value="InterPro"/>
</dbReference>
<dbReference type="InterPro" id="IPR050553">
    <property type="entry name" value="Thioredoxin_ResA/DsbE_sf"/>
</dbReference>
<dbReference type="InterPro" id="IPR036249">
    <property type="entry name" value="Thioredoxin-like_sf"/>
</dbReference>